<dbReference type="PANTHER" id="PTHR11835:SF34">
    <property type="entry name" value="ISOCITRATE DEHYDROGENASE [NAD] SUBUNIT ALPHA, MITOCHONDRIAL"/>
    <property type="match status" value="1"/>
</dbReference>
<dbReference type="SUPFAM" id="SSF53659">
    <property type="entry name" value="Isocitrate/Isopropylmalate dehydrogenase-like"/>
    <property type="match status" value="1"/>
</dbReference>
<dbReference type="EC" id="1.1.1.87" evidence="4"/>
<accession>A0AAE4ME90</accession>
<reference evidence="4" key="1">
    <citation type="submission" date="2023-06" db="EMBL/GenBank/DDBJ databases">
        <title>Genome sequence of Methancorpusculaceae sp. Ag1.</title>
        <authorList>
            <person name="Protasov E."/>
            <person name="Platt K."/>
            <person name="Poehlein A."/>
            <person name="Daniel R."/>
            <person name="Brune A."/>
        </authorList>
    </citation>
    <scope>NUCLEOTIDE SEQUENCE</scope>
    <source>
        <strain evidence="4">Ag1</strain>
    </source>
</reference>
<protein>
    <submittedName>
        <fullName evidence="4">Homoisocitrate dehydrogenase</fullName>
        <ecNumber evidence="4">1.1.1.87</ecNumber>
    </submittedName>
</protein>
<dbReference type="InterPro" id="IPR024084">
    <property type="entry name" value="IsoPropMal-DH-like_dom"/>
</dbReference>
<dbReference type="EMBL" id="JAWDKA010000005">
    <property type="protein sequence ID" value="MDV0441913.1"/>
    <property type="molecule type" value="Genomic_DNA"/>
</dbReference>
<evidence type="ECO:0000256" key="2">
    <source>
        <dbReference type="ARBA" id="ARBA00023002"/>
    </source>
</evidence>
<dbReference type="Pfam" id="PF00180">
    <property type="entry name" value="Iso_dh"/>
    <property type="match status" value="1"/>
</dbReference>
<evidence type="ECO:0000313" key="4">
    <source>
        <dbReference type="EMBL" id="MDV0441913.1"/>
    </source>
</evidence>
<dbReference type="SMART" id="SM01329">
    <property type="entry name" value="Iso_dh"/>
    <property type="match status" value="1"/>
</dbReference>
<comment type="caution">
    <text evidence="4">The sequence shown here is derived from an EMBL/GenBank/DDBJ whole genome shotgun (WGS) entry which is preliminary data.</text>
</comment>
<evidence type="ECO:0000259" key="3">
    <source>
        <dbReference type="SMART" id="SM01329"/>
    </source>
</evidence>
<gene>
    <name evidence="4" type="primary">hicd</name>
    <name evidence="4" type="ORF">McpAg1_11270</name>
</gene>
<dbReference type="PROSITE" id="PS00470">
    <property type="entry name" value="IDH_IMDH"/>
    <property type="match status" value="1"/>
</dbReference>
<sequence>MTKIAIVEGDGIGREVIPEAEKILRFFLPNAEFVKVELGFDQWKKTGSACSKENMTTLKEMDAVLFGAVTTPPDPEYKSVLLEIRHELDLYANIRPVKSESVDLVIVRENTEGLYSGIEEIGEDKSTTLRVITKAGSRRIAEKACSLNIQRNQNTPLVIGHKANVLKSDILFRDTCITVAESQNLPVRSMFIDALCLDVLLHPDRYDVIVTTNMFGDILSDACGYLTGGLGMLPSANIGENHALFEPVHGSAPDIAGRNIANPIAAVRSAAMLLEYLGMKTEAEKIEKAVQQTLSLRIVTPDLGGNASTRDVGENILAKISEHQRS</sequence>
<dbReference type="Proteomes" id="UP001273136">
    <property type="component" value="Unassembled WGS sequence"/>
</dbReference>
<dbReference type="GO" id="GO:0006102">
    <property type="term" value="P:isocitrate metabolic process"/>
    <property type="evidence" value="ECO:0007669"/>
    <property type="project" value="TreeGrafter"/>
</dbReference>
<comment type="similarity">
    <text evidence="1">Belongs to the isocitrate and isopropylmalate dehydrogenases family.</text>
</comment>
<evidence type="ECO:0000256" key="1">
    <source>
        <dbReference type="ARBA" id="ARBA00007769"/>
    </source>
</evidence>
<dbReference type="RefSeq" id="WP_338094388.1">
    <property type="nucleotide sequence ID" value="NZ_JAWDKA010000005.1"/>
</dbReference>
<dbReference type="GO" id="GO:0004449">
    <property type="term" value="F:isocitrate dehydrogenase (NAD+) activity"/>
    <property type="evidence" value="ECO:0007669"/>
    <property type="project" value="TreeGrafter"/>
</dbReference>
<proteinExistence type="inferred from homology"/>
<dbReference type="GO" id="GO:0006099">
    <property type="term" value="P:tricarboxylic acid cycle"/>
    <property type="evidence" value="ECO:0007669"/>
    <property type="project" value="TreeGrafter"/>
</dbReference>
<dbReference type="AlphaFoldDB" id="A0AAE4ME90"/>
<organism evidence="4 5">
    <name type="scientific">Methanorbis furvi</name>
    <dbReference type="NCBI Taxonomy" id="3028299"/>
    <lineage>
        <taxon>Archaea</taxon>
        <taxon>Methanobacteriati</taxon>
        <taxon>Methanobacteriota</taxon>
        <taxon>Stenosarchaea group</taxon>
        <taxon>Methanomicrobia</taxon>
        <taxon>Methanomicrobiales</taxon>
        <taxon>Methanocorpusculaceae</taxon>
        <taxon>Methanorbis</taxon>
    </lineage>
</organism>
<keyword evidence="2 4" id="KW-0560">Oxidoreductase</keyword>
<dbReference type="Gene3D" id="3.40.718.10">
    <property type="entry name" value="Isopropylmalate Dehydrogenase"/>
    <property type="match status" value="1"/>
</dbReference>
<feature type="domain" description="Isopropylmalate dehydrogenase-like" evidence="3">
    <location>
        <begin position="3"/>
        <end position="316"/>
    </location>
</feature>
<dbReference type="PANTHER" id="PTHR11835">
    <property type="entry name" value="DECARBOXYLATING DEHYDROGENASES-ISOCITRATE, ISOPROPYLMALATE, TARTRATE"/>
    <property type="match status" value="1"/>
</dbReference>
<dbReference type="InterPro" id="IPR019818">
    <property type="entry name" value="IsoCit/isopropylmalate_DH_CS"/>
</dbReference>
<name>A0AAE4ME90_9EURY</name>
<evidence type="ECO:0000313" key="5">
    <source>
        <dbReference type="Proteomes" id="UP001273136"/>
    </source>
</evidence>
<dbReference type="GO" id="GO:0000287">
    <property type="term" value="F:magnesium ion binding"/>
    <property type="evidence" value="ECO:0007669"/>
    <property type="project" value="InterPro"/>
</dbReference>
<dbReference type="GO" id="GO:0047046">
    <property type="term" value="F:homoisocitrate dehydrogenase activity"/>
    <property type="evidence" value="ECO:0007669"/>
    <property type="project" value="UniProtKB-EC"/>
</dbReference>
<keyword evidence="5" id="KW-1185">Reference proteome</keyword>
<dbReference type="GO" id="GO:0051287">
    <property type="term" value="F:NAD binding"/>
    <property type="evidence" value="ECO:0007669"/>
    <property type="project" value="InterPro"/>
</dbReference>